<dbReference type="Pfam" id="PF18918">
    <property type="entry name" value="DUF5669"/>
    <property type="match status" value="1"/>
</dbReference>
<dbReference type="InterPro" id="IPR013468">
    <property type="entry name" value="CHP02647"/>
</dbReference>
<dbReference type="RefSeq" id="WP_126485581.1">
    <property type="nucleotide sequence ID" value="NZ_RXNS01000015.1"/>
</dbReference>
<accession>A0A3S0I6B4</accession>
<dbReference type="EMBL" id="RXNS01000015">
    <property type="protein sequence ID" value="RTR00772.1"/>
    <property type="molecule type" value="Genomic_DNA"/>
</dbReference>
<evidence type="ECO:0000313" key="2">
    <source>
        <dbReference type="Proteomes" id="UP000267400"/>
    </source>
</evidence>
<reference evidence="1 2" key="1">
    <citation type="submission" date="2018-12" db="EMBL/GenBank/DDBJ databases">
        <authorList>
            <person name="Yu L."/>
        </authorList>
    </citation>
    <scope>NUCLEOTIDE SEQUENCE [LARGE SCALE GENOMIC DNA]</scope>
    <source>
        <strain evidence="1 2">11S</strain>
    </source>
</reference>
<keyword evidence="2" id="KW-1185">Reference proteome</keyword>
<dbReference type="NCBIfam" id="TIGR02647">
    <property type="entry name" value="DNA"/>
    <property type="match status" value="1"/>
</dbReference>
<sequence>MTQPRYTPEMLDELKVLGLFSPVNHQEGIKVHSSAEPSMIAATQRLYRKGLVTQADGGYLTALGQEAADHARDLLTLLGTAEVTT</sequence>
<protein>
    <submittedName>
        <fullName evidence="1">TIGR02647 family protein</fullName>
    </submittedName>
</protein>
<evidence type="ECO:0000313" key="1">
    <source>
        <dbReference type="EMBL" id="RTR00772.1"/>
    </source>
</evidence>
<dbReference type="Proteomes" id="UP000267400">
    <property type="component" value="Unassembled WGS sequence"/>
</dbReference>
<dbReference type="OrthoDB" id="5600572at2"/>
<name>A0A3S0I6B4_9GAMM</name>
<gene>
    <name evidence="1" type="ORF">EKG36_15155</name>
</gene>
<proteinExistence type="predicted"/>
<organism evidence="1 2">
    <name type="scientific">Halomonas nitroreducens</name>
    <dbReference type="NCBI Taxonomy" id="447425"/>
    <lineage>
        <taxon>Bacteria</taxon>
        <taxon>Pseudomonadati</taxon>
        <taxon>Pseudomonadota</taxon>
        <taxon>Gammaproteobacteria</taxon>
        <taxon>Oceanospirillales</taxon>
        <taxon>Halomonadaceae</taxon>
        <taxon>Halomonas</taxon>
    </lineage>
</organism>
<comment type="caution">
    <text evidence="1">The sequence shown here is derived from an EMBL/GenBank/DDBJ whole genome shotgun (WGS) entry which is preliminary data.</text>
</comment>
<dbReference type="AlphaFoldDB" id="A0A3S0I6B4"/>